<evidence type="ECO:0000259" key="1">
    <source>
        <dbReference type="Pfam" id="PF13460"/>
    </source>
</evidence>
<sequence length="134" mass="14719">MTKTEKTRAILIVGATGRIGSALTTYLLSRFPNYKIVILVRNRLKAERLWESDIAQGRVKVCLTTNLGAKDIFKALDGVDIAVWCAGPRSAFSLSNMFGLASSPDTSKSVELQRVIMVSPPEGNHCNCYVQDQN</sequence>
<proteinExistence type="predicted"/>
<name>A0A0H5QMC3_9EUKA</name>
<dbReference type="Gene3D" id="3.40.50.720">
    <property type="entry name" value="NAD(P)-binding Rossmann-like Domain"/>
    <property type="match status" value="1"/>
</dbReference>
<dbReference type="InterPro" id="IPR016040">
    <property type="entry name" value="NAD(P)-bd_dom"/>
</dbReference>
<protein>
    <recommendedName>
        <fullName evidence="1">NAD(P)-binding domain-containing protein</fullName>
    </recommendedName>
</protein>
<dbReference type="EMBL" id="HACM01002709">
    <property type="protein sequence ID" value="CRZ03151.1"/>
    <property type="molecule type" value="Transcribed_RNA"/>
</dbReference>
<organism evidence="2">
    <name type="scientific">Spongospora subterranea</name>
    <dbReference type="NCBI Taxonomy" id="70186"/>
    <lineage>
        <taxon>Eukaryota</taxon>
        <taxon>Sar</taxon>
        <taxon>Rhizaria</taxon>
        <taxon>Endomyxa</taxon>
        <taxon>Phytomyxea</taxon>
        <taxon>Plasmodiophorida</taxon>
        <taxon>Plasmodiophoridae</taxon>
        <taxon>Spongospora</taxon>
    </lineage>
</organism>
<dbReference type="EMBL" id="HACM01002711">
    <property type="protein sequence ID" value="CRZ03153.1"/>
    <property type="molecule type" value="Transcribed_RNA"/>
</dbReference>
<accession>A0A0H5QMC3</accession>
<feature type="domain" description="NAD(P)-binding" evidence="1">
    <location>
        <begin position="14"/>
        <end position="119"/>
    </location>
</feature>
<dbReference type="AlphaFoldDB" id="A0A0H5QMC3"/>
<dbReference type="SUPFAM" id="SSF51735">
    <property type="entry name" value="NAD(P)-binding Rossmann-fold domains"/>
    <property type="match status" value="1"/>
</dbReference>
<dbReference type="Pfam" id="PF13460">
    <property type="entry name" value="NAD_binding_10"/>
    <property type="match status" value="1"/>
</dbReference>
<reference evidence="2" key="1">
    <citation type="submission" date="2015-04" db="EMBL/GenBank/DDBJ databases">
        <title>The genome sequence of the plant pathogenic Rhizarian Plasmodiophora brassicae reveals insights in its biotrophic life cycle and the origin of chitin synthesis.</title>
        <authorList>
            <person name="Schwelm A."/>
            <person name="Fogelqvist J."/>
            <person name="Knaust A."/>
            <person name="Julke S."/>
            <person name="Lilja T."/>
            <person name="Dhandapani V."/>
            <person name="Bonilla-Rosso G."/>
            <person name="Karlsson M."/>
            <person name="Shevchenko A."/>
            <person name="Choi S.R."/>
            <person name="Kim H.G."/>
            <person name="Park J.Y."/>
            <person name="Lim Y.P."/>
            <person name="Ludwig-Muller J."/>
            <person name="Dixelius C."/>
        </authorList>
    </citation>
    <scope>NUCLEOTIDE SEQUENCE</scope>
    <source>
        <tissue evidence="2">Potato root galls</tissue>
    </source>
</reference>
<evidence type="ECO:0000313" key="2">
    <source>
        <dbReference type="EMBL" id="CRZ03153.1"/>
    </source>
</evidence>
<dbReference type="InterPro" id="IPR036291">
    <property type="entry name" value="NAD(P)-bd_dom_sf"/>
</dbReference>